<feature type="domain" description="Methyltransferase" evidence="1">
    <location>
        <begin position="69"/>
        <end position="195"/>
    </location>
</feature>
<evidence type="ECO:0000259" key="1">
    <source>
        <dbReference type="Pfam" id="PF13847"/>
    </source>
</evidence>
<dbReference type="InterPro" id="IPR025714">
    <property type="entry name" value="Methyltranfer_dom"/>
</dbReference>
<protein>
    <submittedName>
        <fullName evidence="2">Class I SAM-dependent methyltransferase</fullName>
        <ecNumber evidence="2">2.1.-.-</ecNumber>
    </submittedName>
</protein>
<dbReference type="Proteomes" id="UP001306592">
    <property type="component" value="Unassembled WGS sequence"/>
</dbReference>
<dbReference type="CDD" id="cd02440">
    <property type="entry name" value="AdoMet_MTases"/>
    <property type="match status" value="1"/>
</dbReference>
<name>A0ABU8DHU3_ERWAP</name>
<dbReference type="Pfam" id="PF13847">
    <property type="entry name" value="Methyltransf_31"/>
    <property type="match status" value="1"/>
</dbReference>
<dbReference type="RefSeq" id="WP_336203243.1">
    <property type="nucleotide sequence ID" value="NZ_JBANEI010000008.1"/>
</dbReference>
<proteinExistence type="predicted"/>
<dbReference type="PANTHER" id="PTHR43861">
    <property type="entry name" value="TRANS-ACONITATE 2-METHYLTRANSFERASE-RELATED"/>
    <property type="match status" value="1"/>
</dbReference>
<evidence type="ECO:0000313" key="2">
    <source>
        <dbReference type="EMBL" id="MEI2682597.1"/>
    </source>
</evidence>
<dbReference type="SUPFAM" id="SSF53335">
    <property type="entry name" value="S-adenosyl-L-methionine-dependent methyltransferases"/>
    <property type="match status" value="1"/>
</dbReference>
<accession>A0ABU8DHU3</accession>
<organism evidence="2 3">
    <name type="scientific">Erwinia aphidicola</name>
    <dbReference type="NCBI Taxonomy" id="68334"/>
    <lineage>
        <taxon>Bacteria</taxon>
        <taxon>Pseudomonadati</taxon>
        <taxon>Pseudomonadota</taxon>
        <taxon>Gammaproteobacteria</taxon>
        <taxon>Enterobacterales</taxon>
        <taxon>Erwiniaceae</taxon>
        <taxon>Erwinia</taxon>
    </lineage>
</organism>
<dbReference type="Gene3D" id="3.40.50.150">
    <property type="entry name" value="Vaccinia Virus protein VP39"/>
    <property type="match status" value="1"/>
</dbReference>
<keyword evidence="2" id="KW-0489">Methyltransferase</keyword>
<comment type="caution">
    <text evidence="2">The sequence shown here is derived from an EMBL/GenBank/DDBJ whole genome shotgun (WGS) entry which is preliminary data.</text>
</comment>
<keyword evidence="2" id="KW-0808">Transferase</keyword>
<dbReference type="InterPro" id="IPR029063">
    <property type="entry name" value="SAM-dependent_MTases_sf"/>
</dbReference>
<dbReference type="GO" id="GO:0008168">
    <property type="term" value="F:methyltransferase activity"/>
    <property type="evidence" value="ECO:0007669"/>
    <property type="project" value="UniProtKB-KW"/>
</dbReference>
<dbReference type="PANTHER" id="PTHR43861:SF1">
    <property type="entry name" value="TRANS-ACONITATE 2-METHYLTRANSFERASE"/>
    <property type="match status" value="1"/>
</dbReference>
<gene>
    <name evidence="2" type="ORF">V8N49_13145</name>
</gene>
<dbReference type="EC" id="2.1.-.-" evidence="2"/>
<keyword evidence="3" id="KW-1185">Reference proteome</keyword>
<sequence>MAKGERVWKRSVEINYQSTQAFFDARGNGKYENPLSATMYQDHEPELVAKRDLAEKKVVTSLLPLHQIKKVFDMGCGIGRWAGFFCNTPLAASYLGIDFSSSLIQQAHRLAVEKDLKNAKFQIMSVTEVNNAELSLSPPYDFIMISGVLIYLNDTDCLKVLKTALSLCAPNGIVYLREPLAKETRLTLQDVYSEELKNTYSAIYRTEIEMAELIGKVFDEKKFISHGWQELFIDELEKRKETRQYFAVLKRWA</sequence>
<dbReference type="GO" id="GO:0032259">
    <property type="term" value="P:methylation"/>
    <property type="evidence" value="ECO:0007669"/>
    <property type="project" value="UniProtKB-KW"/>
</dbReference>
<reference evidence="2 3" key="1">
    <citation type="submission" date="2024-02" db="EMBL/GenBank/DDBJ databases">
        <title>First report Erwinia aphidicola in onion in Chile.</title>
        <authorList>
            <person name="Valenzuela M."/>
            <person name="Pena M."/>
            <person name="Dutta B."/>
        </authorList>
    </citation>
    <scope>NUCLEOTIDE SEQUENCE [LARGE SCALE GENOMIC DNA]</scope>
    <source>
        <strain evidence="2 3">QCJ3A</strain>
    </source>
</reference>
<evidence type="ECO:0000313" key="3">
    <source>
        <dbReference type="Proteomes" id="UP001306592"/>
    </source>
</evidence>
<dbReference type="EMBL" id="JBANEI010000008">
    <property type="protein sequence ID" value="MEI2682597.1"/>
    <property type="molecule type" value="Genomic_DNA"/>
</dbReference>